<accession>A0A1H4Z585</accession>
<name>A0A1H4Z585_9ACTN</name>
<protein>
    <submittedName>
        <fullName evidence="1">Uncharacterized protein</fullName>
    </submittedName>
</protein>
<dbReference type="EMBL" id="FNRT01000002">
    <property type="protein sequence ID" value="SED24500.1"/>
    <property type="molecule type" value="Genomic_DNA"/>
</dbReference>
<evidence type="ECO:0000313" key="2">
    <source>
        <dbReference type="Proteomes" id="UP000198742"/>
    </source>
</evidence>
<keyword evidence="2" id="KW-1185">Reference proteome</keyword>
<proteinExistence type="predicted"/>
<gene>
    <name evidence="1" type="ORF">SAMN04489844_4002</name>
</gene>
<sequence>MPCTVRALEPYRESASATDITGEWMAALDDVARSLAPITLRLTGVTMSIGGVMVQAEPYSSIVHCAGPILDAPGLVDWVGQNSQSLHRDVSFHALSLVRFRYLATDRQRLMAMEHWHSAALTTALRAH</sequence>
<dbReference type="AlphaFoldDB" id="A0A1H4Z585"/>
<reference evidence="2" key="1">
    <citation type="submission" date="2016-10" db="EMBL/GenBank/DDBJ databases">
        <authorList>
            <person name="Varghese N."/>
            <person name="Submissions S."/>
        </authorList>
    </citation>
    <scope>NUCLEOTIDE SEQUENCE [LARGE SCALE GENOMIC DNA]</scope>
    <source>
        <strain evidence="2">DSM 22017</strain>
    </source>
</reference>
<organism evidence="1 2">
    <name type="scientific">Nocardioides exalbidus</name>
    <dbReference type="NCBI Taxonomy" id="402596"/>
    <lineage>
        <taxon>Bacteria</taxon>
        <taxon>Bacillati</taxon>
        <taxon>Actinomycetota</taxon>
        <taxon>Actinomycetes</taxon>
        <taxon>Propionibacteriales</taxon>
        <taxon>Nocardioidaceae</taxon>
        <taxon>Nocardioides</taxon>
    </lineage>
</organism>
<evidence type="ECO:0000313" key="1">
    <source>
        <dbReference type="EMBL" id="SED24500.1"/>
    </source>
</evidence>
<dbReference type="Proteomes" id="UP000198742">
    <property type="component" value="Unassembled WGS sequence"/>
</dbReference>